<dbReference type="AlphaFoldDB" id="A0A249VXX1"/>
<feature type="chain" id="PRO_5030042420" evidence="1">
    <location>
        <begin position="20"/>
        <end position="163"/>
    </location>
</feature>
<dbReference type="RefSeq" id="WP_005497839.1">
    <property type="nucleotide sequence ID" value="NZ_CP023247.2"/>
</dbReference>
<evidence type="ECO:0000313" key="2">
    <source>
        <dbReference type="EMBL" id="ASZ49174.1"/>
    </source>
</evidence>
<organism evidence="2">
    <name type="scientific">Vibrio parahaemolyticus</name>
    <dbReference type="NCBI Taxonomy" id="670"/>
    <lineage>
        <taxon>Bacteria</taxon>
        <taxon>Pseudomonadati</taxon>
        <taxon>Pseudomonadota</taxon>
        <taxon>Gammaproteobacteria</taxon>
        <taxon>Vibrionales</taxon>
        <taxon>Vibrionaceae</taxon>
        <taxon>Vibrio</taxon>
    </lineage>
</organism>
<accession>A0A249VXX1</accession>
<gene>
    <name evidence="2" type="ORF">YA91_00795</name>
</gene>
<sequence length="163" mass="18576">MKLKNSALTLLIVSSSTCASDSFENQVFISLNQSISAYGEKIEQCEQIAKDNKPDAETLAFAKTNHDLLRPILPFLSQHSFEDCVLQEKQQLAYKLLVAKHNSTRASTLKLVQVTEKLTFSIIPNSIEKFEALRRQDQEYILNNPFFSKPFNALRFYEQLVDG</sequence>
<feature type="signal peptide" evidence="1">
    <location>
        <begin position="1"/>
        <end position="19"/>
    </location>
</feature>
<dbReference type="EMBL" id="CP023247">
    <property type="protein sequence ID" value="ASZ49174.1"/>
    <property type="molecule type" value="Genomic_DNA"/>
</dbReference>
<keyword evidence="1" id="KW-0732">Signal</keyword>
<protein>
    <submittedName>
        <fullName evidence="2">Uncharacterized protein</fullName>
    </submittedName>
</protein>
<reference evidence="2" key="1">
    <citation type="submission" date="2017-09" db="EMBL/GenBank/DDBJ databases">
        <authorList>
            <person name="Ehlers B."/>
            <person name="Leendertz F.H."/>
        </authorList>
    </citation>
    <scope>NUCLEOTIDE SEQUENCE</scope>
    <source>
        <strain evidence="2">MAVP-26</strain>
    </source>
</reference>
<evidence type="ECO:0000256" key="1">
    <source>
        <dbReference type="SAM" id="SignalP"/>
    </source>
</evidence>
<name>A0A249VXX1_VIBPH</name>
<proteinExistence type="predicted"/>